<evidence type="ECO:0000313" key="10">
    <source>
        <dbReference type="Proteomes" id="UP000014500"/>
    </source>
</evidence>
<feature type="transmembrane region" description="Helical" evidence="7">
    <location>
        <begin position="127"/>
        <end position="145"/>
    </location>
</feature>
<dbReference type="Pfam" id="PF00001">
    <property type="entry name" value="7tm_1"/>
    <property type="match status" value="1"/>
</dbReference>
<keyword evidence="6" id="KW-0675">Receptor</keyword>
<dbReference type="AlphaFoldDB" id="T1J7B7"/>
<dbReference type="SUPFAM" id="SSF81321">
    <property type="entry name" value="Family A G protein-coupled receptor-like"/>
    <property type="match status" value="1"/>
</dbReference>
<dbReference type="InterPro" id="IPR000276">
    <property type="entry name" value="GPCR_Rhodpsn"/>
</dbReference>
<keyword evidence="3 6" id="KW-0812">Transmembrane</keyword>
<comment type="similarity">
    <text evidence="2 6">Belongs to the G-protein coupled receptor 1 family.</text>
</comment>
<evidence type="ECO:0000256" key="5">
    <source>
        <dbReference type="ARBA" id="ARBA00023136"/>
    </source>
</evidence>
<feature type="transmembrane region" description="Helical" evidence="7">
    <location>
        <begin position="166"/>
        <end position="190"/>
    </location>
</feature>
<name>T1J7B7_STRMM</name>
<dbReference type="GO" id="GO:0016020">
    <property type="term" value="C:membrane"/>
    <property type="evidence" value="ECO:0007669"/>
    <property type="project" value="UniProtKB-SubCell"/>
</dbReference>
<keyword evidence="6" id="KW-0807">Transducer</keyword>
<feature type="transmembrane region" description="Helical" evidence="7">
    <location>
        <begin position="228"/>
        <end position="248"/>
    </location>
</feature>
<keyword evidence="4 7" id="KW-1133">Transmembrane helix</keyword>
<keyword evidence="5 7" id="KW-0472">Membrane</keyword>
<evidence type="ECO:0000256" key="6">
    <source>
        <dbReference type="RuleBase" id="RU000688"/>
    </source>
</evidence>
<evidence type="ECO:0000256" key="1">
    <source>
        <dbReference type="ARBA" id="ARBA00004370"/>
    </source>
</evidence>
<protein>
    <recommendedName>
        <fullName evidence="8">G-protein coupled receptors family 1 profile domain-containing protein</fullName>
    </recommendedName>
</protein>
<reference evidence="9" key="2">
    <citation type="submission" date="2015-02" db="UniProtKB">
        <authorList>
            <consortium name="EnsemblMetazoa"/>
        </authorList>
    </citation>
    <scope>IDENTIFICATION</scope>
</reference>
<dbReference type="SMART" id="SM01381">
    <property type="entry name" value="7TM_GPCR_Srsx"/>
    <property type="match status" value="1"/>
</dbReference>
<dbReference type="PROSITE" id="PS00237">
    <property type="entry name" value="G_PROTEIN_RECEP_F1_1"/>
    <property type="match status" value="1"/>
</dbReference>
<feature type="domain" description="G-protein coupled receptors family 1 profile" evidence="8">
    <location>
        <begin position="65"/>
        <end position="352"/>
    </location>
</feature>
<dbReference type="InterPro" id="IPR053093">
    <property type="entry name" value="GPCR-like"/>
</dbReference>
<feature type="transmembrane region" description="Helical" evidence="7">
    <location>
        <begin position="295"/>
        <end position="320"/>
    </location>
</feature>
<sequence>MTCYSDRATMYSMLFSDSLDIGNESNRSQGNFYNEDEEFRRKLEHLEWVAYGVIAPMLIAIGIIGNLLNLVVLTRPNLKGVMYTYLTWLAISDLMSLIFTIPTVLRFVGMSLTDYYSSFYHAHLELALVNAFMACSVFIVVAVTVDRYFSVSKPTKFKKVHTHSRARLWIVTAYVSSFVLYIPVCFFKYVEAEPDLSSPGKTRYLVKENFAVSHAPIWTVYLYVKESVVRLGPTVVLTFLNIAIIVAFQRVVRKRKTLFNTSRLGTSSGSPGNRVATCESGQKDVSANIQEERRLVMLLIAVVVMFVITMTPAAFLTLFLSNENARSFSFQAFRAFANNMEFVNYAMNFYLYCLCSSEIRRTVVQMFYFGKTKSPLRGRNSLHPPVTRTRLSIPNEQPTTTFVDSRI</sequence>
<dbReference type="eggNOG" id="KOG3656">
    <property type="taxonomic scope" value="Eukaryota"/>
</dbReference>
<dbReference type="Gene3D" id="1.20.1070.10">
    <property type="entry name" value="Rhodopsin 7-helix transmembrane proteins"/>
    <property type="match status" value="1"/>
</dbReference>
<evidence type="ECO:0000313" key="9">
    <source>
        <dbReference type="EnsemblMetazoa" id="SMAR009557-PA"/>
    </source>
</evidence>
<evidence type="ECO:0000256" key="3">
    <source>
        <dbReference type="ARBA" id="ARBA00022692"/>
    </source>
</evidence>
<feature type="transmembrane region" description="Helical" evidence="7">
    <location>
        <begin position="48"/>
        <end position="73"/>
    </location>
</feature>
<evidence type="ECO:0000256" key="4">
    <source>
        <dbReference type="ARBA" id="ARBA00022989"/>
    </source>
</evidence>
<dbReference type="CDD" id="cd14978">
    <property type="entry name" value="7tmA_FMRFamide_R-like"/>
    <property type="match status" value="1"/>
</dbReference>
<reference evidence="10" key="1">
    <citation type="submission" date="2011-05" db="EMBL/GenBank/DDBJ databases">
        <authorList>
            <person name="Richards S.R."/>
            <person name="Qu J."/>
            <person name="Jiang H."/>
            <person name="Jhangiani S.N."/>
            <person name="Agravi P."/>
            <person name="Goodspeed R."/>
            <person name="Gross S."/>
            <person name="Mandapat C."/>
            <person name="Jackson L."/>
            <person name="Mathew T."/>
            <person name="Pu L."/>
            <person name="Thornton R."/>
            <person name="Saada N."/>
            <person name="Wilczek-Boney K.B."/>
            <person name="Lee S."/>
            <person name="Kovar C."/>
            <person name="Wu Y."/>
            <person name="Scherer S.E."/>
            <person name="Worley K.C."/>
            <person name="Muzny D.M."/>
            <person name="Gibbs R."/>
        </authorList>
    </citation>
    <scope>NUCLEOTIDE SEQUENCE</scope>
    <source>
        <strain evidence="10">Brora</strain>
    </source>
</reference>
<dbReference type="Proteomes" id="UP000014500">
    <property type="component" value="Unassembled WGS sequence"/>
</dbReference>
<dbReference type="PANTHER" id="PTHR47760">
    <property type="entry name" value="G-PROTEIN COUPLED RECEPTOR B0563.6-LIKE PROTEIN-RELATED"/>
    <property type="match status" value="1"/>
</dbReference>
<dbReference type="PRINTS" id="PR00237">
    <property type="entry name" value="GPCRRHODOPSN"/>
</dbReference>
<dbReference type="GO" id="GO:0004930">
    <property type="term" value="F:G protein-coupled receptor activity"/>
    <property type="evidence" value="ECO:0007669"/>
    <property type="project" value="UniProtKB-KW"/>
</dbReference>
<dbReference type="EMBL" id="JH431916">
    <property type="status" value="NOT_ANNOTATED_CDS"/>
    <property type="molecule type" value="Genomic_DNA"/>
</dbReference>
<keyword evidence="10" id="KW-1185">Reference proteome</keyword>
<accession>T1J7B7</accession>
<feature type="transmembrane region" description="Helical" evidence="7">
    <location>
        <begin position="85"/>
        <end position="107"/>
    </location>
</feature>
<evidence type="ECO:0000256" key="7">
    <source>
        <dbReference type="SAM" id="Phobius"/>
    </source>
</evidence>
<evidence type="ECO:0000256" key="2">
    <source>
        <dbReference type="ARBA" id="ARBA00010663"/>
    </source>
</evidence>
<dbReference type="PANTHER" id="PTHR47760:SF1">
    <property type="entry name" value="G-PROTEIN COUPLED RECEPTORS FAMILY 1 PROFILE DOMAIN-CONTAINING PROTEIN"/>
    <property type="match status" value="1"/>
</dbReference>
<dbReference type="PhylomeDB" id="T1J7B7"/>
<organism evidence="9 10">
    <name type="scientific">Strigamia maritima</name>
    <name type="common">European centipede</name>
    <name type="synonym">Geophilus maritimus</name>
    <dbReference type="NCBI Taxonomy" id="126957"/>
    <lineage>
        <taxon>Eukaryota</taxon>
        <taxon>Metazoa</taxon>
        <taxon>Ecdysozoa</taxon>
        <taxon>Arthropoda</taxon>
        <taxon>Myriapoda</taxon>
        <taxon>Chilopoda</taxon>
        <taxon>Pleurostigmophora</taxon>
        <taxon>Geophilomorpha</taxon>
        <taxon>Linotaeniidae</taxon>
        <taxon>Strigamia</taxon>
    </lineage>
</organism>
<dbReference type="PROSITE" id="PS50262">
    <property type="entry name" value="G_PROTEIN_RECEP_F1_2"/>
    <property type="match status" value="1"/>
</dbReference>
<dbReference type="InterPro" id="IPR017452">
    <property type="entry name" value="GPCR_Rhodpsn_7TM"/>
</dbReference>
<evidence type="ECO:0000259" key="8">
    <source>
        <dbReference type="PROSITE" id="PS50262"/>
    </source>
</evidence>
<dbReference type="STRING" id="126957.T1J7B7"/>
<proteinExistence type="inferred from homology"/>
<dbReference type="OMA" id="YIPVAFQ"/>
<comment type="subcellular location">
    <subcellularLocation>
        <location evidence="1">Membrane</location>
    </subcellularLocation>
</comment>
<dbReference type="EnsemblMetazoa" id="SMAR009557-RA">
    <property type="protein sequence ID" value="SMAR009557-PA"/>
    <property type="gene ID" value="SMAR009557"/>
</dbReference>
<keyword evidence="6" id="KW-0297">G-protein coupled receptor</keyword>
<dbReference type="HOGENOM" id="CLU_050919_0_0_1"/>